<dbReference type="AlphaFoldDB" id="A0AA36CIM7"/>
<dbReference type="EMBL" id="CATQJA010001871">
    <property type="protein sequence ID" value="CAJ0568951.1"/>
    <property type="molecule type" value="Genomic_DNA"/>
</dbReference>
<dbReference type="CDD" id="cd19941">
    <property type="entry name" value="TIL"/>
    <property type="match status" value="1"/>
</dbReference>
<evidence type="ECO:0000259" key="3">
    <source>
        <dbReference type="Pfam" id="PF01826"/>
    </source>
</evidence>
<evidence type="ECO:0000256" key="1">
    <source>
        <dbReference type="ARBA" id="ARBA00022900"/>
    </source>
</evidence>
<accession>A0AA36CIM7</accession>
<keyword evidence="1" id="KW-0722">Serine protease inhibitor</keyword>
<feature type="region of interest" description="Disordered" evidence="2">
    <location>
        <begin position="126"/>
        <end position="150"/>
    </location>
</feature>
<dbReference type="Gene3D" id="6.20.50.150">
    <property type="match status" value="1"/>
</dbReference>
<evidence type="ECO:0000313" key="4">
    <source>
        <dbReference type="EMBL" id="CAJ0568951.1"/>
    </source>
</evidence>
<dbReference type="InterPro" id="IPR036084">
    <property type="entry name" value="Ser_inhib-like_sf"/>
</dbReference>
<comment type="caution">
    <text evidence="4">The sequence shown here is derived from an EMBL/GenBank/DDBJ whole genome shotgun (WGS) entry which is preliminary data.</text>
</comment>
<dbReference type="InterPro" id="IPR029071">
    <property type="entry name" value="Ubiquitin-like_domsf"/>
</dbReference>
<sequence length="343" mass="38387">MIFVRTVEGANPHGLDRGPMTPWNAELRLAESQGISAEGQRIISNGCQLEDDEGLNEESTYHLSLRLLGGAKKRKKKVYTTPKKNKHKRKKVKLAVLKFYEVTGDGIKLSTQGMPELRRWRLHGRPQQPTHLRPMPRYARRRGAAEGRQGQEEIKHFSVFINSYGDELETPAPLKRTVCRAGYYKVLNSKGVEWCVRNPTENGPHLIAAEKKPMNKRRVKAPSAIHCGVKEVYAECGNACEPSCFYHDPACKAPCGRPACVCAPGLKRDTTRQLCVHSYECPQIEPSMFGSGFTDPCIDAACPPGSQCVTKEVNCSVPPCPLTAFCIAFDRKRRVRKPERSIE</sequence>
<evidence type="ECO:0000313" key="5">
    <source>
        <dbReference type="Proteomes" id="UP001177023"/>
    </source>
</evidence>
<dbReference type="InterPro" id="IPR002919">
    <property type="entry name" value="TIL_dom"/>
</dbReference>
<gene>
    <name evidence="4" type="ORF">MSPICULIGERA_LOCUS7454</name>
</gene>
<proteinExistence type="predicted"/>
<dbReference type="GO" id="GO:0004867">
    <property type="term" value="F:serine-type endopeptidase inhibitor activity"/>
    <property type="evidence" value="ECO:0007669"/>
    <property type="project" value="UniProtKB-KW"/>
</dbReference>
<feature type="domain" description="TIL" evidence="3">
    <location>
        <begin position="227"/>
        <end position="281"/>
    </location>
</feature>
<dbReference type="InterPro" id="IPR038582">
    <property type="entry name" value="Ribosomal_eS31_euk-type_sf"/>
</dbReference>
<reference evidence="4" key="1">
    <citation type="submission" date="2023-06" db="EMBL/GenBank/DDBJ databases">
        <authorList>
            <person name="Delattre M."/>
        </authorList>
    </citation>
    <scope>NUCLEOTIDE SEQUENCE</scope>
    <source>
        <strain evidence="4">AF72</strain>
    </source>
</reference>
<dbReference type="SUPFAM" id="SSF54236">
    <property type="entry name" value="Ubiquitin-like"/>
    <property type="match status" value="1"/>
</dbReference>
<name>A0AA36CIM7_9BILA</name>
<evidence type="ECO:0000256" key="2">
    <source>
        <dbReference type="SAM" id="MobiDB-lite"/>
    </source>
</evidence>
<organism evidence="4 5">
    <name type="scientific">Mesorhabditis spiculigera</name>
    <dbReference type="NCBI Taxonomy" id="96644"/>
    <lineage>
        <taxon>Eukaryota</taxon>
        <taxon>Metazoa</taxon>
        <taxon>Ecdysozoa</taxon>
        <taxon>Nematoda</taxon>
        <taxon>Chromadorea</taxon>
        <taxon>Rhabditida</taxon>
        <taxon>Rhabditina</taxon>
        <taxon>Rhabditomorpha</taxon>
        <taxon>Rhabditoidea</taxon>
        <taxon>Rhabditidae</taxon>
        <taxon>Mesorhabditinae</taxon>
        <taxon>Mesorhabditis</taxon>
    </lineage>
</organism>
<keyword evidence="1" id="KW-0646">Protease inhibitor</keyword>
<dbReference type="Gene3D" id="2.10.25.10">
    <property type="entry name" value="Laminin"/>
    <property type="match status" value="1"/>
</dbReference>
<feature type="non-terminal residue" evidence="4">
    <location>
        <position position="1"/>
    </location>
</feature>
<dbReference type="Proteomes" id="UP001177023">
    <property type="component" value="Unassembled WGS sequence"/>
</dbReference>
<protein>
    <recommendedName>
        <fullName evidence="3">TIL domain-containing protein</fullName>
    </recommendedName>
</protein>
<dbReference type="SUPFAM" id="SSF57567">
    <property type="entry name" value="Serine protease inhibitors"/>
    <property type="match status" value="1"/>
</dbReference>
<keyword evidence="5" id="KW-1185">Reference proteome</keyword>
<dbReference type="Pfam" id="PF01826">
    <property type="entry name" value="TIL"/>
    <property type="match status" value="1"/>
</dbReference>
<dbReference type="Gene3D" id="3.10.20.90">
    <property type="entry name" value="Phosphatidylinositol 3-kinase Catalytic Subunit, Chain A, domain 1"/>
    <property type="match status" value="1"/>
</dbReference>